<dbReference type="GO" id="GO:0043709">
    <property type="term" value="P:cell adhesion involved in single-species biofilm formation"/>
    <property type="evidence" value="ECO:0007669"/>
    <property type="project" value="TreeGrafter"/>
</dbReference>
<evidence type="ECO:0000256" key="1">
    <source>
        <dbReference type="ARBA" id="ARBA00004561"/>
    </source>
</evidence>
<accession>A0AA42FNZ0</accession>
<dbReference type="InterPro" id="IPR000259">
    <property type="entry name" value="Adhesion_dom_fimbrial"/>
</dbReference>
<evidence type="ECO:0000259" key="6">
    <source>
        <dbReference type="Pfam" id="PF00419"/>
    </source>
</evidence>
<dbReference type="Proteomes" id="UP001176478">
    <property type="component" value="Unassembled WGS sequence"/>
</dbReference>
<dbReference type="EMBL" id="JARRYG010000020">
    <property type="protein sequence ID" value="MDG4697912.1"/>
    <property type="molecule type" value="Genomic_DNA"/>
</dbReference>
<reference evidence="8" key="2">
    <citation type="submission" date="2023-07" db="EMBL/GenBank/DDBJ databases">
        <authorList>
            <person name="Yang W."/>
            <person name="Chen J."/>
            <person name="Ji P."/>
            <person name="Hu F."/>
        </authorList>
    </citation>
    <scope>NUCLEOTIDE SEQUENCE</scope>
    <source>
        <strain evidence="8">CRE-138-0111</strain>
    </source>
</reference>
<evidence type="ECO:0000256" key="5">
    <source>
        <dbReference type="SAM" id="SignalP"/>
    </source>
</evidence>
<keyword evidence="4" id="KW-0281">Fimbrium</keyword>
<feature type="domain" description="Fimbrial-type adhesion" evidence="6">
    <location>
        <begin position="30"/>
        <end position="176"/>
    </location>
</feature>
<comment type="caution">
    <text evidence="7">The sequence shown here is derived from an EMBL/GenBank/DDBJ whole genome shotgun (WGS) entry which is preliminary data.</text>
</comment>
<dbReference type="AlphaFoldDB" id="A0AA42FNZ0"/>
<name>A0AA42FNZ0_9GAMM</name>
<gene>
    <name evidence="7" type="ORF">P7V44_16895</name>
    <name evidence="8" type="ORF">Q5E86_19870</name>
</gene>
<evidence type="ECO:0000256" key="3">
    <source>
        <dbReference type="ARBA" id="ARBA00022729"/>
    </source>
</evidence>
<dbReference type="PANTHER" id="PTHR33420">
    <property type="entry name" value="FIMBRIAL SUBUNIT ELFA-RELATED"/>
    <property type="match status" value="1"/>
</dbReference>
<dbReference type="InterPro" id="IPR050263">
    <property type="entry name" value="Bact_Fimbrial_Adh_Pro"/>
</dbReference>
<keyword evidence="3 5" id="KW-0732">Signal</keyword>
<dbReference type="SUPFAM" id="SSF49401">
    <property type="entry name" value="Bacterial adhesins"/>
    <property type="match status" value="1"/>
</dbReference>
<dbReference type="InterPro" id="IPR008966">
    <property type="entry name" value="Adhesion_dom_sf"/>
</dbReference>
<keyword evidence="10" id="KW-1185">Reference proteome</keyword>
<evidence type="ECO:0000313" key="7">
    <source>
        <dbReference type="EMBL" id="MDG4697912.1"/>
    </source>
</evidence>
<feature type="chain" id="PRO_5041317350" evidence="5">
    <location>
        <begin position="23"/>
        <end position="177"/>
    </location>
</feature>
<evidence type="ECO:0000313" key="10">
    <source>
        <dbReference type="Proteomes" id="UP001176478"/>
    </source>
</evidence>
<dbReference type="Proteomes" id="UP001156701">
    <property type="component" value="Unassembled WGS sequence"/>
</dbReference>
<dbReference type="PANTHER" id="PTHR33420:SF3">
    <property type="entry name" value="FIMBRIAL SUBUNIT ELFA"/>
    <property type="match status" value="1"/>
</dbReference>
<dbReference type="InterPro" id="IPR036937">
    <property type="entry name" value="Adhesion_dom_fimbrial_sf"/>
</dbReference>
<dbReference type="Gene3D" id="2.60.40.1090">
    <property type="entry name" value="Fimbrial-type adhesion domain"/>
    <property type="match status" value="1"/>
</dbReference>
<organism evidence="7 9">
    <name type="scientific">Providencia huashanensis</name>
    <dbReference type="NCBI Taxonomy" id="3037798"/>
    <lineage>
        <taxon>Bacteria</taxon>
        <taxon>Pseudomonadati</taxon>
        <taxon>Pseudomonadota</taxon>
        <taxon>Gammaproteobacteria</taxon>
        <taxon>Enterobacterales</taxon>
        <taxon>Morganellaceae</taxon>
        <taxon>Providencia</taxon>
    </lineage>
</organism>
<evidence type="ECO:0000313" key="8">
    <source>
        <dbReference type="EMBL" id="MDO7858553.1"/>
    </source>
</evidence>
<feature type="signal peptide" evidence="5">
    <location>
        <begin position="1"/>
        <end position="22"/>
    </location>
</feature>
<dbReference type="Pfam" id="PF00419">
    <property type="entry name" value="Fimbrial"/>
    <property type="match status" value="1"/>
</dbReference>
<sequence>MNRKSRLNWVFYLLLFTFPALAYSEEGLDMEFRGELVNTACQVTTESLNQKIKIYNLRLKTINEGIPSATEPFSIFIEKCSETDLKKIIKLTWKSNKLTNIDGDSFLNTQGDSGVLLGITDKDDSLIVWNQQINFGIVPEVGNTQELNFGVFVRKPKSGDAKTGDFLASVTFTVEYE</sequence>
<evidence type="ECO:0000256" key="4">
    <source>
        <dbReference type="ARBA" id="ARBA00023263"/>
    </source>
</evidence>
<dbReference type="RefSeq" id="WP_042848582.1">
    <property type="nucleotide sequence ID" value="NZ_JARRYG010000020.1"/>
</dbReference>
<dbReference type="EMBL" id="JAUQTG010000015">
    <property type="protein sequence ID" value="MDO7858553.1"/>
    <property type="molecule type" value="Genomic_DNA"/>
</dbReference>
<protein>
    <submittedName>
        <fullName evidence="7">Fimbrial protein</fullName>
    </submittedName>
</protein>
<comment type="subcellular location">
    <subcellularLocation>
        <location evidence="1">Fimbrium</location>
    </subcellularLocation>
</comment>
<dbReference type="GO" id="GO:0009289">
    <property type="term" value="C:pilus"/>
    <property type="evidence" value="ECO:0007669"/>
    <property type="project" value="UniProtKB-SubCell"/>
</dbReference>
<evidence type="ECO:0000256" key="2">
    <source>
        <dbReference type="ARBA" id="ARBA00006671"/>
    </source>
</evidence>
<reference evidence="7" key="1">
    <citation type="submission" date="2023-03" db="EMBL/GenBank/DDBJ databases">
        <title>a new species belonging to Providencia genus.</title>
        <authorList>
            <person name="Yang W."/>
            <person name="Hu F."/>
            <person name="Shen S."/>
            <person name="Ding L."/>
            <person name="Yin D."/>
        </authorList>
    </citation>
    <scope>NUCLEOTIDE SEQUENCE</scope>
    <source>
        <strain evidence="7">CRE-3FA-0001</strain>
    </source>
</reference>
<comment type="similarity">
    <text evidence="2">Belongs to the fimbrial protein family.</text>
</comment>
<evidence type="ECO:0000313" key="9">
    <source>
        <dbReference type="Proteomes" id="UP001156701"/>
    </source>
</evidence>
<proteinExistence type="inferred from homology"/>
<reference evidence="8" key="3">
    <citation type="journal article" date="2024" name="Int. J. Antimicrob. Agents">
        <title>Identification of a novel Providencia species showing multi-drug-resistant in three patients with hospital-acquired infection.</title>
        <authorList>
            <person name="Yang W."/>
            <person name="Chen J."/>
            <person name="Yang F."/>
            <person name="Ji P."/>
            <person name="Shen S."/>
            <person name="Yin D."/>
            <person name="Hu F."/>
        </authorList>
    </citation>
    <scope>NUCLEOTIDE SEQUENCE</scope>
    <source>
        <strain evidence="8">CRE-138-0111</strain>
    </source>
</reference>